<proteinExistence type="predicted"/>
<feature type="compositionally biased region" description="Polar residues" evidence="1">
    <location>
        <begin position="1"/>
        <end position="11"/>
    </location>
</feature>
<name>A0A0A8Y459_ARUDO</name>
<reference evidence="2" key="2">
    <citation type="journal article" date="2015" name="Data Brief">
        <title>Shoot transcriptome of the giant reed, Arundo donax.</title>
        <authorList>
            <person name="Barrero R.A."/>
            <person name="Guerrero F.D."/>
            <person name="Moolhuijzen P."/>
            <person name="Goolsby J.A."/>
            <person name="Tidwell J."/>
            <person name="Bellgard S.E."/>
            <person name="Bellgard M.I."/>
        </authorList>
    </citation>
    <scope>NUCLEOTIDE SEQUENCE</scope>
    <source>
        <tissue evidence="2">Shoot tissue taken approximately 20 cm above the soil surface</tissue>
    </source>
</reference>
<protein>
    <submittedName>
        <fullName evidence="2">Uncharacterized protein</fullName>
    </submittedName>
</protein>
<evidence type="ECO:0000313" key="2">
    <source>
        <dbReference type="EMBL" id="JAD20649.1"/>
    </source>
</evidence>
<reference evidence="2" key="1">
    <citation type="submission" date="2014-09" db="EMBL/GenBank/DDBJ databases">
        <authorList>
            <person name="Magalhaes I.L.F."/>
            <person name="Oliveira U."/>
            <person name="Santos F.R."/>
            <person name="Vidigal T.H.D.A."/>
            <person name="Brescovit A.D."/>
            <person name="Santos A.J."/>
        </authorList>
    </citation>
    <scope>NUCLEOTIDE SEQUENCE</scope>
    <source>
        <tissue evidence="2">Shoot tissue taken approximately 20 cm above the soil surface</tissue>
    </source>
</reference>
<sequence length="55" mass="5845">MHVVAVSSNYLSRPGLDLGSDSKMSQAKGNQQIVDIPAPNSSMKSDPVKPHIPIT</sequence>
<dbReference type="EMBL" id="GBRH01277246">
    <property type="protein sequence ID" value="JAD20649.1"/>
    <property type="molecule type" value="Transcribed_RNA"/>
</dbReference>
<feature type="compositionally biased region" description="Polar residues" evidence="1">
    <location>
        <begin position="22"/>
        <end position="44"/>
    </location>
</feature>
<accession>A0A0A8Y459</accession>
<evidence type="ECO:0000256" key="1">
    <source>
        <dbReference type="SAM" id="MobiDB-lite"/>
    </source>
</evidence>
<dbReference type="AlphaFoldDB" id="A0A0A8Y459"/>
<feature type="region of interest" description="Disordered" evidence="1">
    <location>
        <begin position="1"/>
        <end position="55"/>
    </location>
</feature>
<organism evidence="2">
    <name type="scientific">Arundo donax</name>
    <name type="common">Giant reed</name>
    <name type="synonym">Donax arundinaceus</name>
    <dbReference type="NCBI Taxonomy" id="35708"/>
    <lineage>
        <taxon>Eukaryota</taxon>
        <taxon>Viridiplantae</taxon>
        <taxon>Streptophyta</taxon>
        <taxon>Embryophyta</taxon>
        <taxon>Tracheophyta</taxon>
        <taxon>Spermatophyta</taxon>
        <taxon>Magnoliopsida</taxon>
        <taxon>Liliopsida</taxon>
        <taxon>Poales</taxon>
        <taxon>Poaceae</taxon>
        <taxon>PACMAD clade</taxon>
        <taxon>Arundinoideae</taxon>
        <taxon>Arundineae</taxon>
        <taxon>Arundo</taxon>
    </lineage>
</organism>